<accession>A0A183PNJ0</accession>
<gene>
    <name evidence="1" type="ORF">SMTD_LOCUS15925</name>
</gene>
<dbReference type="PANTHER" id="PTHR37984:SF5">
    <property type="entry name" value="PROTEIN NYNRIN-LIKE"/>
    <property type="match status" value="1"/>
</dbReference>
<dbReference type="Pfam" id="PF17921">
    <property type="entry name" value="Integrase_H2C2"/>
    <property type="match status" value="1"/>
</dbReference>
<reference evidence="1 2" key="1">
    <citation type="submission" date="2018-11" db="EMBL/GenBank/DDBJ databases">
        <authorList>
            <consortium name="Pathogen Informatics"/>
        </authorList>
    </citation>
    <scope>NUCLEOTIDE SEQUENCE [LARGE SCALE GENOMIC DNA]</scope>
    <source>
        <strain>Denwood</strain>
        <strain evidence="2">Zambia</strain>
    </source>
</reference>
<dbReference type="AlphaFoldDB" id="A0A183PNJ0"/>
<proteinExistence type="predicted"/>
<evidence type="ECO:0000313" key="1">
    <source>
        <dbReference type="EMBL" id="VDP69918.1"/>
    </source>
</evidence>
<dbReference type="Gene3D" id="1.10.340.70">
    <property type="match status" value="1"/>
</dbReference>
<organism evidence="1 2">
    <name type="scientific">Schistosoma mattheei</name>
    <dbReference type="NCBI Taxonomy" id="31246"/>
    <lineage>
        <taxon>Eukaryota</taxon>
        <taxon>Metazoa</taxon>
        <taxon>Spiralia</taxon>
        <taxon>Lophotrochozoa</taxon>
        <taxon>Platyhelminthes</taxon>
        <taxon>Trematoda</taxon>
        <taxon>Digenea</taxon>
        <taxon>Strigeidida</taxon>
        <taxon>Schistosomatoidea</taxon>
        <taxon>Schistosomatidae</taxon>
        <taxon>Schistosoma</taxon>
    </lineage>
</organism>
<name>A0A183PNJ0_9TREM</name>
<dbReference type="InterPro" id="IPR050951">
    <property type="entry name" value="Retrovirus_Pol_polyprotein"/>
</dbReference>
<evidence type="ECO:0000313" key="2">
    <source>
        <dbReference type="Proteomes" id="UP000269396"/>
    </source>
</evidence>
<sequence length="269" mass="30898">MIRENDQKVRELILELQKQAAKCNFGDQLHVQLRDRLIVGINTSGLERELLKIPNCSFQNDRAACINYEAVNKLDVQSMKISIVLLSRHDEIQPQGQSNLRSFNSDSYSRINMKGQSAKEVQHVDCISRQSLQDRPVDASDCLLAQPLPMRRPDFIRETRRYIGCILKAIRKGWNANLKRRFPICFTKRDELSITPDSILCLNDRVVILSSLRKSVLEGFHSGYLGVGKMKSLARLTCWWQQINADIFRTPNNCGKCQQLKNQPSKWAP</sequence>
<dbReference type="Proteomes" id="UP000269396">
    <property type="component" value="Unassembled WGS sequence"/>
</dbReference>
<dbReference type="EMBL" id="UZAL01036496">
    <property type="protein sequence ID" value="VDP69918.1"/>
    <property type="molecule type" value="Genomic_DNA"/>
</dbReference>
<keyword evidence="2" id="KW-1185">Reference proteome</keyword>
<dbReference type="PANTHER" id="PTHR37984">
    <property type="entry name" value="PROTEIN CBG26694"/>
    <property type="match status" value="1"/>
</dbReference>
<dbReference type="InterPro" id="IPR041588">
    <property type="entry name" value="Integrase_H2C2"/>
</dbReference>
<protein>
    <submittedName>
        <fullName evidence="1">Uncharacterized protein</fullName>
    </submittedName>
</protein>